<evidence type="ECO:0000256" key="1">
    <source>
        <dbReference type="SAM" id="Phobius"/>
    </source>
</evidence>
<dbReference type="AlphaFoldDB" id="A0AAT9FLW5"/>
<sequence length="48" mass="5253">MPHQGKAESIKKPGTPLGVPGFGQIAIYFTMIVPRMIWAWPGNVQMNG</sequence>
<reference evidence="2" key="1">
    <citation type="submission" date="2024-07" db="EMBL/GenBank/DDBJ databases">
        <title>Complete genome sequence of Verrucomicrobiaceae bacterium NT6N.</title>
        <authorList>
            <person name="Huang C."/>
            <person name="Takami H."/>
            <person name="Hamasaki K."/>
        </authorList>
    </citation>
    <scope>NUCLEOTIDE SEQUENCE</scope>
    <source>
        <strain evidence="2">NT6N</strain>
    </source>
</reference>
<keyword evidence="1" id="KW-0812">Transmembrane</keyword>
<proteinExistence type="predicted"/>
<accession>A0AAT9FLW5</accession>
<feature type="transmembrane region" description="Helical" evidence="1">
    <location>
        <begin position="21"/>
        <end position="40"/>
    </location>
</feature>
<evidence type="ECO:0000313" key="2">
    <source>
        <dbReference type="EMBL" id="BDS06960.1"/>
    </source>
</evidence>
<organism evidence="2">
    <name type="scientific">Oceaniferula spumae</name>
    <dbReference type="NCBI Taxonomy" id="2979115"/>
    <lineage>
        <taxon>Bacteria</taxon>
        <taxon>Pseudomonadati</taxon>
        <taxon>Verrucomicrobiota</taxon>
        <taxon>Verrucomicrobiia</taxon>
        <taxon>Verrucomicrobiales</taxon>
        <taxon>Verrucomicrobiaceae</taxon>
        <taxon>Oceaniferula</taxon>
    </lineage>
</organism>
<keyword evidence="1" id="KW-0472">Membrane</keyword>
<gene>
    <name evidence="2" type="ORF">NT6N_20000</name>
</gene>
<dbReference type="EMBL" id="AP026866">
    <property type="protein sequence ID" value="BDS06960.1"/>
    <property type="molecule type" value="Genomic_DNA"/>
</dbReference>
<protein>
    <submittedName>
        <fullName evidence="2">Uncharacterized protein</fullName>
    </submittedName>
</protein>
<dbReference type="KEGG" id="osu:NT6N_20000"/>
<keyword evidence="1" id="KW-1133">Transmembrane helix</keyword>
<name>A0AAT9FLW5_9BACT</name>